<keyword evidence="2" id="KW-1185">Reference proteome</keyword>
<evidence type="ECO:0000313" key="2">
    <source>
        <dbReference type="Proteomes" id="UP000269721"/>
    </source>
</evidence>
<reference evidence="2" key="1">
    <citation type="journal article" date="2018" name="Nat. Microbiol.">
        <title>Leveraging single-cell genomics to expand the fungal tree of life.</title>
        <authorList>
            <person name="Ahrendt S.R."/>
            <person name="Quandt C.A."/>
            <person name="Ciobanu D."/>
            <person name="Clum A."/>
            <person name="Salamov A."/>
            <person name="Andreopoulos B."/>
            <person name="Cheng J.F."/>
            <person name="Woyke T."/>
            <person name="Pelin A."/>
            <person name="Henrissat B."/>
            <person name="Reynolds N.K."/>
            <person name="Benny G.L."/>
            <person name="Smith M.E."/>
            <person name="James T.Y."/>
            <person name="Grigoriev I.V."/>
        </authorList>
    </citation>
    <scope>NUCLEOTIDE SEQUENCE [LARGE SCALE GENOMIC DNA]</scope>
</reference>
<proteinExistence type="predicted"/>
<protein>
    <submittedName>
        <fullName evidence="1">Uncharacterized protein</fullName>
    </submittedName>
</protein>
<evidence type="ECO:0000313" key="1">
    <source>
        <dbReference type="EMBL" id="RKO92795.1"/>
    </source>
</evidence>
<sequence length="128" mass="14265">MLIPRVPLQKDQCPPDTWICLKTINKKSNESPEERIIEVKPFANAAPVASLLNNELHLSYPFTGGVRVVNINFVCKKDVVSLACGRRRYVLAILPYDIYPRLAVDLVGQLSRLSRGVYALTTRAAVGE</sequence>
<dbReference type="AlphaFoldDB" id="A0A4P9WKX7"/>
<name>A0A4P9WKX7_9FUNG</name>
<accession>A0A4P9WKX7</accession>
<dbReference type="Proteomes" id="UP000269721">
    <property type="component" value="Unassembled WGS sequence"/>
</dbReference>
<organism evidence="1 2">
    <name type="scientific">Blyttiomyces helicus</name>
    <dbReference type="NCBI Taxonomy" id="388810"/>
    <lineage>
        <taxon>Eukaryota</taxon>
        <taxon>Fungi</taxon>
        <taxon>Fungi incertae sedis</taxon>
        <taxon>Chytridiomycota</taxon>
        <taxon>Chytridiomycota incertae sedis</taxon>
        <taxon>Chytridiomycetes</taxon>
        <taxon>Chytridiomycetes incertae sedis</taxon>
        <taxon>Blyttiomyces</taxon>
    </lineage>
</organism>
<gene>
    <name evidence="1" type="ORF">BDK51DRAFT_44139</name>
</gene>
<dbReference type="EMBL" id="KZ994495">
    <property type="protein sequence ID" value="RKO92795.1"/>
    <property type="molecule type" value="Genomic_DNA"/>
</dbReference>